<proteinExistence type="evidence at transcript level"/>
<sequence length="14" mass="1526">MEMVSLVQLNCATS</sequence>
<organism evidence="1">
    <name type="scientific">Nephila pilipes</name>
    <name type="common">Giant wood spider</name>
    <name type="synonym">Nephila maculata</name>
    <dbReference type="NCBI Taxonomy" id="299642"/>
    <lineage>
        <taxon>Eukaryota</taxon>
        <taxon>Metazoa</taxon>
        <taxon>Ecdysozoa</taxon>
        <taxon>Arthropoda</taxon>
        <taxon>Chelicerata</taxon>
        <taxon>Arachnida</taxon>
        <taxon>Araneae</taxon>
        <taxon>Araneomorphae</taxon>
        <taxon>Entelegynae</taxon>
        <taxon>Araneoidea</taxon>
        <taxon>Nephilidae</taxon>
        <taxon>Nephila</taxon>
    </lineage>
</organism>
<accession>A0A076KZL1</accession>
<protein>
    <submittedName>
        <fullName evidence="1">BLTX164</fullName>
    </submittedName>
</protein>
<name>A0A076KZL1_NEPPI</name>
<evidence type="ECO:0000313" key="1">
    <source>
        <dbReference type="EMBL" id="AII97563.1"/>
    </source>
</evidence>
<reference evidence="1" key="1">
    <citation type="submission" date="2013-07" db="EMBL/GenBank/DDBJ databases">
        <title>Nephila pilipes venom gland.</title>
        <authorList>
            <person name="Huo L.J."/>
        </authorList>
    </citation>
    <scope>NUCLEOTIDE SEQUENCE</scope>
    <source>
        <tissue evidence="1">Venom gland</tissue>
    </source>
</reference>
<dbReference type="EMBL" id="KF433239">
    <property type="protein sequence ID" value="AII97563.1"/>
    <property type="molecule type" value="mRNA"/>
</dbReference>